<evidence type="ECO:0000313" key="2">
    <source>
        <dbReference type="Proteomes" id="UP000267900"/>
    </source>
</evidence>
<name>A0A3S9PFE6_STRLT</name>
<sequence length="106" mass="11706">MPEQHVGFEEFVTPGRDRARARVVHEALRHLAGGSGGEVLREMAQEVLSGRMRLHEAVRVGAYSEALTESVETAQAAWERLSPEERERGTAEARRFLAARAEPPGS</sequence>
<dbReference type="OrthoDB" id="3871167at2"/>
<dbReference type="RefSeq" id="WP_126913643.1">
    <property type="nucleotide sequence ID" value="NZ_CP034587.1"/>
</dbReference>
<proteinExistence type="predicted"/>
<reference evidence="1 2" key="1">
    <citation type="submission" date="2018-12" db="EMBL/GenBank/DDBJ databases">
        <title>The whole draft genome of Streptomyce luteoverticillatus CGMCC 15060.</title>
        <authorList>
            <person name="Feng Z."/>
            <person name="Chen G."/>
            <person name="Zhang J."/>
            <person name="Zhu H."/>
            <person name="Yu X."/>
            <person name="Zhang W."/>
            <person name="Zhang X."/>
        </authorList>
    </citation>
    <scope>NUCLEOTIDE SEQUENCE [LARGE SCALE GENOMIC DNA]</scope>
    <source>
        <strain evidence="1 2">CGMCC 15060</strain>
    </source>
</reference>
<dbReference type="EMBL" id="CP034587">
    <property type="protein sequence ID" value="AZQ71085.1"/>
    <property type="molecule type" value="Genomic_DNA"/>
</dbReference>
<dbReference type="AlphaFoldDB" id="A0A3S9PFE6"/>
<accession>A0A3S9PFE6</accession>
<organism evidence="1 2">
    <name type="scientific">Streptomyces luteoverticillatus</name>
    <name type="common">Streptoverticillium luteoverticillatus</name>
    <dbReference type="NCBI Taxonomy" id="66425"/>
    <lineage>
        <taxon>Bacteria</taxon>
        <taxon>Bacillati</taxon>
        <taxon>Actinomycetota</taxon>
        <taxon>Actinomycetes</taxon>
        <taxon>Kitasatosporales</taxon>
        <taxon>Streptomycetaceae</taxon>
        <taxon>Streptomyces</taxon>
    </lineage>
</organism>
<keyword evidence="2" id="KW-1185">Reference proteome</keyword>
<dbReference type="Proteomes" id="UP000267900">
    <property type="component" value="Chromosome"/>
</dbReference>
<gene>
    <name evidence="1" type="ORF">EKH77_07590</name>
</gene>
<protein>
    <submittedName>
        <fullName evidence="1">Uncharacterized protein</fullName>
    </submittedName>
</protein>
<evidence type="ECO:0000313" key="1">
    <source>
        <dbReference type="EMBL" id="AZQ71085.1"/>
    </source>
</evidence>